<feature type="region of interest" description="Disordered" evidence="1">
    <location>
        <begin position="66"/>
        <end position="109"/>
    </location>
</feature>
<dbReference type="EMBL" id="JBEPSM010000003">
    <property type="protein sequence ID" value="MET4635612.1"/>
    <property type="molecule type" value="Genomic_DNA"/>
</dbReference>
<organism evidence="2 3">
    <name type="scientific">Kaistia defluvii</name>
    <dbReference type="NCBI Taxonomy" id="410841"/>
    <lineage>
        <taxon>Bacteria</taxon>
        <taxon>Pseudomonadati</taxon>
        <taxon>Pseudomonadota</taxon>
        <taxon>Alphaproteobacteria</taxon>
        <taxon>Hyphomicrobiales</taxon>
        <taxon>Kaistiaceae</taxon>
        <taxon>Kaistia</taxon>
    </lineage>
</organism>
<gene>
    <name evidence="2" type="ORF">ABIE08_003563</name>
</gene>
<comment type="caution">
    <text evidence="2">The sequence shown here is derived from an EMBL/GenBank/DDBJ whole genome shotgun (WGS) entry which is preliminary data.</text>
</comment>
<evidence type="ECO:0000256" key="1">
    <source>
        <dbReference type="SAM" id="MobiDB-lite"/>
    </source>
</evidence>
<accession>A0ABV2R2V9</accession>
<dbReference type="Proteomes" id="UP001549321">
    <property type="component" value="Unassembled WGS sequence"/>
</dbReference>
<evidence type="ECO:0008006" key="4">
    <source>
        <dbReference type="Google" id="ProtNLM"/>
    </source>
</evidence>
<protein>
    <recommendedName>
        <fullName evidence="4">Secreted protein</fullName>
    </recommendedName>
</protein>
<dbReference type="RefSeq" id="WP_354553115.1">
    <property type="nucleotide sequence ID" value="NZ_JBEPSM010000003.1"/>
</dbReference>
<reference evidence="2 3" key="1">
    <citation type="submission" date="2024-06" db="EMBL/GenBank/DDBJ databases">
        <title>Sorghum-associated microbial communities from plants grown in Nebraska, USA.</title>
        <authorList>
            <person name="Schachtman D."/>
        </authorList>
    </citation>
    <scope>NUCLEOTIDE SEQUENCE [LARGE SCALE GENOMIC DNA]</scope>
    <source>
        <strain evidence="2 3">3207</strain>
    </source>
</reference>
<name>A0ABV2R2V9_9HYPH</name>
<keyword evidence="3" id="KW-1185">Reference proteome</keyword>
<proteinExistence type="predicted"/>
<evidence type="ECO:0000313" key="2">
    <source>
        <dbReference type="EMBL" id="MET4635612.1"/>
    </source>
</evidence>
<evidence type="ECO:0000313" key="3">
    <source>
        <dbReference type="Proteomes" id="UP001549321"/>
    </source>
</evidence>
<sequence length="109" mass="11370">MTWIRSGRGRPLDIFLVLAGIVALAWISAMPASACSGCGCRGGPGYRGPNGRCVSWANIGRVCGSPPSERCSPEGPNAGAEEAARLGLRPPKLERPALSQETPSEPKPE</sequence>